<sequence length="110" mass="13466">MGGKKSYKDWRRKKGKLVFKQHQITRYFIPELPEIRHVWAIQMWAHRFDEMHDHETGIQDQKLHKFIPAHLHRFCITPASSLFRSQDCFYIRVHREMGETKEDFKEHGFE</sequence>
<feature type="non-terminal residue" evidence="1">
    <location>
        <position position="1"/>
    </location>
</feature>
<dbReference type="Proteomes" id="UP000685013">
    <property type="component" value="Chromosome 5"/>
</dbReference>
<proteinExistence type="predicted"/>
<comment type="caution">
    <text evidence="1">The sequence shown here is derived from an EMBL/GenBank/DDBJ whole genome shotgun (WGS) entry which is preliminary data.</text>
</comment>
<accession>A0AAV6NKI4</accession>
<reference evidence="1 2" key="1">
    <citation type="journal article" date="2021" name="Hortic Res">
        <title>The domestication of Cucurbita argyrosperma as revealed by the genome of its wild relative.</title>
        <authorList>
            <person name="Barrera-Redondo J."/>
            <person name="Sanchez-de la Vega G."/>
            <person name="Aguirre-Liguori J.A."/>
            <person name="Castellanos-Morales G."/>
            <person name="Gutierrez-Guerrero Y.T."/>
            <person name="Aguirre-Dugua X."/>
            <person name="Aguirre-Planter E."/>
            <person name="Tenaillon M.I."/>
            <person name="Lira-Saade R."/>
            <person name="Eguiarte L.E."/>
        </authorList>
    </citation>
    <scope>NUCLEOTIDE SEQUENCE [LARGE SCALE GENOMIC DNA]</scope>
    <source>
        <strain evidence="1">JBR-2021</strain>
    </source>
</reference>
<name>A0AAV6NKI4_9ROSI</name>
<dbReference type="EMBL" id="JAGKQH010000005">
    <property type="protein sequence ID" value="KAG6598579.1"/>
    <property type="molecule type" value="Genomic_DNA"/>
</dbReference>
<dbReference type="AlphaFoldDB" id="A0AAV6NKI4"/>
<organism evidence="1 2">
    <name type="scientific">Cucurbita argyrosperma subsp. sororia</name>
    <dbReference type="NCBI Taxonomy" id="37648"/>
    <lineage>
        <taxon>Eukaryota</taxon>
        <taxon>Viridiplantae</taxon>
        <taxon>Streptophyta</taxon>
        <taxon>Embryophyta</taxon>
        <taxon>Tracheophyta</taxon>
        <taxon>Spermatophyta</taxon>
        <taxon>Magnoliopsida</taxon>
        <taxon>eudicotyledons</taxon>
        <taxon>Gunneridae</taxon>
        <taxon>Pentapetalae</taxon>
        <taxon>rosids</taxon>
        <taxon>fabids</taxon>
        <taxon>Cucurbitales</taxon>
        <taxon>Cucurbitaceae</taxon>
        <taxon>Cucurbiteae</taxon>
        <taxon>Cucurbita</taxon>
    </lineage>
</organism>
<evidence type="ECO:0000313" key="2">
    <source>
        <dbReference type="Proteomes" id="UP000685013"/>
    </source>
</evidence>
<protein>
    <submittedName>
        <fullName evidence="1">Uncharacterized protein</fullName>
    </submittedName>
</protein>
<evidence type="ECO:0000313" key="1">
    <source>
        <dbReference type="EMBL" id="KAG6598579.1"/>
    </source>
</evidence>
<keyword evidence="2" id="KW-1185">Reference proteome</keyword>
<gene>
    <name evidence="1" type="ORF">SDJN03_08357</name>
</gene>